<organism evidence="1 2">
    <name type="scientific">Paenibacillus rhizosphaerae</name>
    <dbReference type="NCBI Taxonomy" id="297318"/>
    <lineage>
        <taxon>Bacteria</taxon>
        <taxon>Bacillati</taxon>
        <taxon>Bacillota</taxon>
        <taxon>Bacilli</taxon>
        <taxon>Bacillales</taxon>
        <taxon>Paenibacillaceae</taxon>
        <taxon>Paenibacillus</taxon>
    </lineage>
</organism>
<accession>A0A839TIW7</accession>
<sequence>MRQRYIDTKPKGSNLMKPVRLERYERYDKYWSFGPC</sequence>
<name>A0A839TIW7_9BACL</name>
<evidence type="ECO:0000313" key="1">
    <source>
        <dbReference type="EMBL" id="MBB3126611.1"/>
    </source>
</evidence>
<proteinExistence type="predicted"/>
<dbReference type="EMBL" id="JACHXJ010000001">
    <property type="protein sequence ID" value="MBB3126611.1"/>
    <property type="molecule type" value="Genomic_DNA"/>
</dbReference>
<comment type="caution">
    <text evidence="1">The sequence shown here is derived from an EMBL/GenBank/DDBJ whole genome shotgun (WGS) entry which is preliminary data.</text>
</comment>
<dbReference type="Proteomes" id="UP000517523">
    <property type="component" value="Unassembled WGS sequence"/>
</dbReference>
<reference evidence="1 2" key="1">
    <citation type="submission" date="2020-08" db="EMBL/GenBank/DDBJ databases">
        <title>Genomic Encyclopedia of Type Strains, Phase III (KMG-III): the genomes of soil and plant-associated and newly described type strains.</title>
        <authorList>
            <person name="Whitman W."/>
        </authorList>
    </citation>
    <scope>NUCLEOTIDE SEQUENCE [LARGE SCALE GENOMIC DNA]</scope>
    <source>
        <strain evidence="1 2">CECT 5831</strain>
    </source>
</reference>
<protein>
    <submittedName>
        <fullName evidence="1">Uncharacterized protein</fullName>
    </submittedName>
</protein>
<gene>
    <name evidence="1" type="ORF">FHS19_001265</name>
</gene>
<evidence type="ECO:0000313" key="2">
    <source>
        <dbReference type="Proteomes" id="UP000517523"/>
    </source>
</evidence>
<dbReference type="AlphaFoldDB" id="A0A839TIW7"/>